<keyword evidence="4" id="KW-0410">Iron transport</keyword>
<sequence length="832" mass="88165">MRTSVAVGVVFLSLTGLSLSDSVRAAIRKPTSIPAQDLGHALTVLAKERGLQLVYVADEVDSIHTAGASGNLTSEEALTQLLSGTGFTHRVYDDNAVGIVPIASESVSSAPASLQDSNVDQLEEVIVTATKRSERAIDIPQSISVIGKDFLQSLHVTGLTDVASQVPGLVVTNYGSPGRTSITLRGLASQGAGALVSTVVDDAAVGSSAGWAGQDSLQLDLLPDDIQRIEVLRGPQGTLYGANSMGGVVRYITVDPDVNANDLRLGAEGFSYAGASKAGYAGHIALNQSLVPGSLAVRASVYDRRTPGNFDNPVRGTRDENPYSKRGGRLALLWQPADTLKVKLQGFYSEIDSDNRNFSRAALTGTTSPYGVGAPLEGWLTFGHRLPEPFKNEVVYTAATVNWDAGFADVTSATSYSRTLSQVDSDSTVSYLALLNVFDPAIGANGAALGGATFVAKKISEELRLSSKEGAPLDWLAGLYVTHEKAQNNQFVSALDSSLQPVAGLSPFATIHLPTQYDDVAVFGNVTYHFTPSLDVTVGVRGSRVRQDFRLAKGGPLFGGIETVELADSSENVFTYAVSPRYRMGADAIIYARAATGYRPGSPQATYPQYPEIPSQTDSDRTANYEIGFKGDFLERQLTLDAAAYQIDWTRIQVPSATHDGALTYQVNAATAVSRGVEASLGYAPNRQVRLGLSASLSKAHFTQGDPNGNFTDGAALPLAPKWTGSAFANVTMNPIGQWLPSFSTNVRYVGSTFNFASSMASAVKFPDYVIADAAAEIDNGQTRISLYVRNLGNRYVYTGGGATVDGLTGAIYVLGTTLAQRTIGLSVDWRL</sequence>
<dbReference type="Gene3D" id="2.40.170.20">
    <property type="entry name" value="TonB-dependent receptor, beta-barrel domain"/>
    <property type="match status" value="1"/>
</dbReference>
<proteinExistence type="inferred from homology"/>
<keyword evidence="15" id="KW-1185">Reference proteome</keyword>
<evidence type="ECO:0000256" key="6">
    <source>
        <dbReference type="ARBA" id="ARBA00023004"/>
    </source>
</evidence>
<dbReference type="Pfam" id="PF07715">
    <property type="entry name" value="Plug"/>
    <property type="match status" value="1"/>
</dbReference>
<organism evidence="14 15">
    <name type="scientific">Steroidobacter flavus</name>
    <dbReference type="NCBI Taxonomy" id="1842136"/>
    <lineage>
        <taxon>Bacteria</taxon>
        <taxon>Pseudomonadati</taxon>
        <taxon>Pseudomonadota</taxon>
        <taxon>Gammaproteobacteria</taxon>
        <taxon>Steroidobacterales</taxon>
        <taxon>Steroidobacteraceae</taxon>
        <taxon>Steroidobacter</taxon>
    </lineage>
</organism>
<keyword evidence="7" id="KW-0406">Ion transport</keyword>
<comment type="subcellular location">
    <subcellularLocation>
        <location evidence="1 11">Cell outer membrane</location>
        <topology evidence="1 11">Multi-pass membrane protein</topology>
    </subcellularLocation>
</comment>
<comment type="similarity">
    <text evidence="11 12">Belongs to the TonB-dependent receptor family.</text>
</comment>
<keyword evidence="5 11" id="KW-0812">Transmembrane</keyword>
<dbReference type="SMART" id="SM00965">
    <property type="entry name" value="STN"/>
    <property type="match status" value="1"/>
</dbReference>
<evidence type="ECO:0000259" key="13">
    <source>
        <dbReference type="SMART" id="SM00965"/>
    </source>
</evidence>
<evidence type="ECO:0000256" key="8">
    <source>
        <dbReference type="ARBA" id="ARBA00023077"/>
    </source>
</evidence>
<evidence type="ECO:0000313" key="14">
    <source>
        <dbReference type="EMBL" id="MFC4312392.1"/>
    </source>
</evidence>
<evidence type="ECO:0000256" key="7">
    <source>
        <dbReference type="ARBA" id="ARBA00023065"/>
    </source>
</evidence>
<keyword evidence="10 11" id="KW-0998">Cell outer membrane</keyword>
<dbReference type="Pfam" id="PF00593">
    <property type="entry name" value="TonB_dep_Rec_b-barrel"/>
    <property type="match status" value="1"/>
</dbReference>
<dbReference type="RefSeq" id="WP_380601740.1">
    <property type="nucleotide sequence ID" value="NZ_JBHSDU010000014.1"/>
</dbReference>
<keyword evidence="6" id="KW-0408">Iron</keyword>
<evidence type="ECO:0000256" key="4">
    <source>
        <dbReference type="ARBA" id="ARBA00022496"/>
    </source>
</evidence>
<evidence type="ECO:0000256" key="1">
    <source>
        <dbReference type="ARBA" id="ARBA00004571"/>
    </source>
</evidence>
<evidence type="ECO:0000256" key="11">
    <source>
        <dbReference type="PROSITE-ProRule" id="PRU01360"/>
    </source>
</evidence>
<keyword evidence="14" id="KW-0675">Receptor</keyword>
<comment type="caution">
    <text evidence="14">The sequence shown here is derived from an EMBL/GenBank/DDBJ whole genome shotgun (WGS) entry which is preliminary data.</text>
</comment>
<keyword evidence="9 11" id="KW-0472">Membrane</keyword>
<dbReference type="PANTHER" id="PTHR32552">
    <property type="entry name" value="FERRICHROME IRON RECEPTOR-RELATED"/>
    <property type="match status" value="1"/>
</dbReference>
<evidence type="ECO:0000313" key="15">
    <source>
        <dbReference type="Proteomes" id="UP001595904"/>
    </source>
</evidence>
<protein>
    <submittedName>
        <fullName evidence="14">TonB-dependent receptor domain-containing protein</fullName>
    </submittedName>
</protein>
<dbReference type="InterPro" id="IPR011662">
    <property type="entry name" value="Secretin/TonB_short_N"/>
</dbReference>
<evidence type="ECO:0000256" key="9">
    <source>
        <dbReference type="ARBA" id="ARBA00023136"/>
    </source>
</evidence>
<dbReference type="Proteomes" id="UP001595904">
    <property type="component" value="Unassembled WGS sequence"/>
</dbReference>
<dbReference type="PROSITE" id="PS52016">
    <property type="entry name" value="TONB_DEPENDENT_REC_3"/>
    <property type="match status" value="1"/>
</dbReference>
<evidence type="ECO:0000256" key="3">
    <source>
        <dbReference type="ARBA" id="ARBA00022452"/>
    </source>
</evidence>
<feature type="domain" description="Secretin/TonB short N-terminal" evidence="13">
    <location>
        <begin position="51"/>
        <end position="102"/>
    </location>
</feature>
<dbReference type="SUPFAM" id="SSF56935">
    <property type="entry name" value="Porins"/>
    <property type="match status" value="1"/>
</dbReference>
<dbReference type="InterPro" id="IPR000531">
    <property type="entry name" value="Beta-barrel_TonB"/>
</dbReference>
<name>A0ABV8SZ96_9GAMM</name>
<dbReference type="PANTHER" id="PTHR32552:SF81">
    <property type="entry name" value="TONB-DEPENDENT OUTER MEMBRANE RECEPTOR"/>
    <property type="match status" value="1"/>
</dbReference>
<dbReference type="InterPro" id="IPR012910">
    <property type="entry name" value="Plug_dom"/>
</dbReference>
<evidence type="ECO:0000256" key="5">
    <source>
        <dbReference type="ARBA" id="ARBA00022692"/>
    </source>
</evidence>
<evidence type="ECO:0000256" key="12">
    <source>
        <dbReference type="RuleBase" id="RU003357"/>
    </source>
</evidence>
<gene>
    <name evidence="14" type="ORF">ACFPN2_25135</name>
</gene>
<evidence type="ECO:0000256" key="2">
    <source>
        <dbReference type="ARBA" id="ARBA00022448"/>
    </source>
</evidence>
<evidence type="ECO:0000256" key="10">
    <source>
        <dbReference type="ARBA" id="ARBA00023237"/>
    </source>
</evidence>
<dbReference type="InterPro" id="IPR039426">
    <property type="entry name" value="TonB-dep_rcpt-like"/>
</dbReference>
<dbReference type="Gene3D" id="3.55.50.30">
    <property type="match status" value="1"/>
</dbReference>
<dbReference type="InterPro" id="IPR036942">
    <property type="entry name" value="Beta-barrel_TonB_sf"/>
</dbReference>
<keyword evidence="2 11" id="KW-0813">Transport</keyword>
<accession>A0ABV8SZ96</accession>
<reference evidence="15" key="1">
    <citation type="journal article" date="2019" name="Int. J. Syst. Evol. Microbiol.">
        <title>The Global Catalogue of Microorganisms (GCM) 10K type strain sequencing project: providing services to taxonomists for standard genome sequencing and annotation.</title>
        <authorList>
            <consortium name="The Broad Institute Genomics Platform"/>
            <consortium name="The Broad Institute Genome Sequencing Center for Infectious Disease"/>
            <person name="Wu L."/>
            <person name="Ma J."/>
        </authorList>
    </citation>
    <scope>NUCLEOTIDE SEQUENCE [LARGE SCALE GENOMIC DNA]</scope>
    <source>
        <strain evidence="15">CGMCC 1.10759</strain>
    </source>
</reference>
<dbReference type="EMBL" id="JBHSDU010000014">
    <property type="protein sequence ID" value="MFC4312392.1"/>
    <property type="molecule type" value="Genomic_DNA"/>
</dbReference>
<keyword evidence="3 11" id="KW-1134">Transmembrane beta strand</keyword>
<keyword evidence="8 12" id="KW-0798">TonB box</keyword>
<dbReference type="CDD" id="cd01347">
    <property type="entry name" value="ligand_gated_channel"/>
    <property type="match status" value="1"/>
</dbReference>